<dbReference type="AlphaFoldDB" id="A0A1T2K4Q6"/>
<dbReference type="GeneID" id="86992694"/>
<proteinExistence type="predicted"/>
<evidence type="ECO:0000313" key="2">
    <source>
        <dbReference type="EMBL" id="OOY34053.1"/>
    </source>
</evidence>
<comment type="caution">
    <text evidence="2">The sequence shown here is derived from an EMBL/GenBank/DDBJ whole genome shotgun (WGS) entry which is preliminary data.</text>
</comment>
<dbReference type="RefSeq" id="WP_078453541.1">
    <property type="nucleotide sequence ID" value="NZ_MPNX01000023.1"/>
</dbReference>
<evidence type="ECO:0000256" key="1">
    <source>
        <dbReference type="SAM" id="SignalP"/>
    </source>
</evidence>
<reference evidence="2 3" key="1">
    <citation type="submission" date="2016-11" db="EMBL/GenBank/DDBJ databases">
        <title>Mixed transmission modes and dynamic genome evolution in an obligate animal-bacterial symbiosis.</title>
        <authorList>
            <person name="Russell S.L."/>
            <person name="Corbett-Detig R.B."/>
            <person name="Cavanaugh C.M."/>
        </authorList>
    </citation>
    <scope>NUCLEOTIDE SEQUENCE [LARGE SCALE GENOMIC DNA]</scope>
    <source>
        <strain evidence="2">MA-KB16</strain>
    </source>
</reference>
<sequence length="117" mass="12778">MKKTSIIIAVAFLSIANSALANFSGTWQTTWGDSGVTRMTLHQSGKNVTGTYTHQNGFIDGYVANKKTMRGSWTQSGNNRAGVVQFTLSPDGRSFTGKYNYDGEDSWTGTWNGVKIK</sequence>
<organism evidence="2 3">
    <name type="scientific">Solemya velum gill symbiont</name>
    <dbReference type="NCBI Taxonomy" id="2340"/>
    <lineage>
        <taxon>Bacteria</taxon>
        <taxon>Pseudomonadati</taxon>
        <taxon>Pseudomonadota</taxon>
        <taxon>Gammaproteobacteria</taxon>
        <taxon>sulfur-oxidizing symbionts</taxon>
    </lineage>
</organism>
<accession>A0A1T2K4Q6</accession>
<feature type="signal peptide" evidence="1">
    <location>
        <begin position="1"/>
        <end position="21"/>
    </location>
</feature>
<protein>
    <submittedName>
        <fullName evidence="2">Uncharacterized protein</fullName>
    </submittedName>
</protein>
<dbReference type="EMBL" id="MPNX01000023">
    <property type="protein sequence ID" value="OOY34053.1"/>
    <property type="molecule type" value="Genomic_DNA"/>
</dbReference>
<evidence type="ECO:0000313" key="3">
    <source>
        <dbReference type="Proteomes" id="UP000190962"/>
    </source>
</evidence>
<dbReference type="Proteomes" id="UP000190962">
    <property type="component" value="Unassembled WGS sequence"/>
</dbReference>
<keyword evidence="1" id="KW-0732">Signal</keyword>
<gene>
    <name evidence="2" type="ORF">BOV88_11905</name>
</gene>
<name>A0A1T2K4Q6_SOVGS</name>
<feature type="chain" id="PRO_5030034391" evidence="1">
    <location>
        <begin position="22"/>
        <end position="117"/>
    </location>
</feature>